<protein>
    <submittedName>
        <fullName evidence="2">Uncharacterized protein</fullName>
    </submittedName>
</protein>
<gene>
    <name evidence="2" type="ORF">ABT272_07820</name>
</gene>
<dbReference type="EMBL" id="JBEPAZ010000004">
    <property type="protein sequence ID" value="MER6427642.1"/>
    <property type="molecule type" value="Genomic_DNA"/>
</dbReference>
<evidence type="ECO:0000256" key="1">
    <source>
        <dbReference type="SAM" id="MobiDB-lite"/>
    </source>
</evidence>
<dbReference type="RefSeq" id="WP_352063085.1">
    <property type="nucleotide sequence ID" value="NZ_JBEPAZ010000004.1"/>
</dbReference>
<comment type="caution">
    <text evidence="2">The sequence shown here is derived from an EMBL/GenBank/DDBJ whole genome shotgun (WGS) entry which is preliminary data.</text>
</comment>
<proteinExistence type="predicted"/>
<reference evidence="2 3" key="1">
    <citation type="submission" date="2024-06" db="EMBL/GenBank/DDBJ databases">
        <title>The Natural Products Discovery Center: Release of the First 8490 Sequenced Strains for Exploring Actinobacteria Biosynthetic Diversity.</title>
        <authorList>
            <person name="Kalkreuter E."/>
            <person name="Kautsar S.A."/>
            <person name="Yang D."/>
            <person name="Bader C.D."/>
            <person name="Teijaro C.N."/>
            <person name="Fluegel L."/>
            <person name="Davis C.M."/>
            <person name="Simpson J.R."/>
            <person name="Lauterbach L."/>
            <person name="Steele A.D."/>
            <person name="Gui C."/>
            <person name="Meng S."/>
            <person name="Li G."/>
            <person name="Viehrig K."/>
            <person name="Ye F."/>
            <person name="Su P."/>
            <person name="Kiefer A.F."/>
            <person name="Nichols A."/>
            <person name="Cepeda A.J."/>
            <person name="Yan W."/>
            <person name="Fan B."/>
            <person name="Jiang Y."/>
            <person name="Adhikari A."/>
            <person name="Zheng C.-J."/>
            <person name="Schuster L."/>
            <person name="Cowan T.M."/>
            <person name="Smanski M.J."/>
            <person name="Chevrette M.G."/>
            <person name="De Carvalho L.P.S."/>
            <person name="Shen B."/>
        </authorList>
    </citation>
    <scope>NUCLEOTIDE SEQUENCE [LARGE SCALE GENOMIC DNA]</scope>
    <source>
        <strain evidence="2 3">NPDC001166</strain>
    </source>
</reference>
<organism evidence="2 3">
    <name type="scientific">Streptomyces sp. 900105245</name>
    <dbReference type="NCBI Taxonomy" id="3154379"/>
    <lineage>
        <taxon>Bacteria</taxon>
        <taxon>Bacillati</taxon>
        <taxon>Actinomycetota</taxon>
        <taxon>Actinomycetes</taxon>
        <taxon>Kitasatosporales</taxon>
        <taxon>Streptomycetaceae</taxon>
        <taxon>Streptomyces</taxon>
    </lineage>
</organism>
<evidence type="ECO:0000313" key="2">
    <source>
        <dbReference type="EMBL" id="MER6427642.1"/>
    </source>
</evidence>
<sequence length="283" mass="30024">MGTDDRRARAAGGGPPRTGGARSHGLRVVPGGLGPLEPRRLVEHAEAALEVVVGAVGGPDTGRLGRIPADAVGACYLDLWICDRLLRHDGGDRSAAAQCLVPLLLLEGVGGLAAALGAGLHRPEPASVEYRRRRRVLVRAARERSPQVWGRLARRMDRLAAGEDRLAHPLTAVRHRALPPPLPELVGGLEEERRRLATAVTREPAADVRYGPAERYALLTAAAACADGWRPHGAGVHDSTLGVGARRARLCGALCRLSVRLDLPVSEAARTAWRADVLRCAVA</sequence>
<name>A0ABV1U2C2_9ACTN</name>
<evidence type="ECO:0000313" key="3">
    <source>
        <dbReference type="Proteomes" id="UP001470023"/>
    </source>
</evidence>
<accession>A0ABV1U2C2</accession>
<feature type="compositionally biased region" description="Low complexity" evidence="1">
    <location>
        <begin position="18"/>
        <end position="29"/>
    </location>
</feature>
<feature type="region of interest" description="Disordered" evidence="1">
    <location>
        <begin position="1"/>
        <end position="29"/>
    </location>
</feature>
<keyword evidence="3" id="KW-1185">Reference proteome</keyword>
<dbReference type="Proteomes" id="UP001470023">
    <property type="component" value="Unassembled WGS sequence"/>
</dbReference>